<organism evidence="2 3">
    <name type="scientific">Puccinia coronata f. sp. avenae</name>
    <dbReference type="NCBI Taxonomy" id="200324"/>
    <lineage>
        <taxon>Eukaryota</taxon>
        <taxon>Fungi</taxon>
        <taxon>Dikarya</taxon>
        <taxon>Basidiomycota</taxon>
        <taxon>Pucciniomycotina</taxon>
        <taxon>Pucciniomycetes</taxon>
        <taxon>Pucciniales</taxon>
        <taxon>Pucciniaceae</taxon>
        <taxon>Puccinia</taxon>
    </lineage>
</organism>
<reference evidence="2 3" key="1">
    <citation type="submission" date="2017-11" db="EMBL/GenBank/DDBJ databases">
        <title>De novo assembly and phasing of dikaryotic genomes from two isolates of Puccinia coronata f. sp. avenae, the causal agent of oat crown rust.</title>
        <authorList>
            <person name="Miller M.E."/>
            <person name="Zhang Y."/>
            <person name="Omidvar V."/>
            <person name="Sperschneider J."/>
            <person name="Schwessinger B."/>
            <person name="Raley C."/>
            <person name="Palmer J.M."/>
            <person name="Garnica D."/>
            <person name="Upadhyaya N."/>
            <person name="Rathjen J."/>
            <person name="Taylor J.M."/>
            <person name="Park R.F."/>
            <person name="Dodds P.N."/>
            <person name="Hirsch C.D."/>
            <person name="Kianian S.F."/>
            <person name="Figueroa M."/>
        </authorList>
    </citation>
    <scope>NUCLEOTIDE SEQUENCE [LARGE SCALE GENOMIC DNA]</scope>
    <source>
        <strain evidence="2">12SD80</strain>
    </source>
</reference>
<protein>
    <submittedName>
        <fullName evidence="2">Uncharacterized protein</fullName>
    </submittedName>
</protein>
<accession>A0A2N5VCH9</accession>
<dbReference type="EMBL" id="PGCI01000029">
    <property type="protein sequence ID" value="PLW47703.1"/>
    <property type="molecule type" value="Genomic_DNA"/>
</dbReference>
<feature type="compositionally biased region" description="Polar residues" evidence="1">
    <location>
        <begin position="14"/>
        <end position="38"/>
    </location>
</feature>
<comment type="caution">
    <text evidence="2">The sequence shown here is derived from an EMBL/GenBank/DDBJ whole genome shotgun (WGS) entry which is preliminary data.</text>
</comment>
<proteinExistence type="predicted"/>
<dbReference type="AlphaFoldDB" id="A0A2N5VCH9"/>
<gene>
    <name evidence="2" type="ORF">PCASD_04115</name>
</gene>
<evidence type="ECO:0000313" key="2">
    <source>
        <dbReference type="EMBL" id="PLW47703.1"/>
    </source>
</evidence>
<name>A0A2N5VCH9_9BASI</name>
<dbReference type="Proteomes" id="UP000235392">
    <property type="component" value="Unassembled WGS sequence"/>
</dbReference>
<evidence type="ECO:0000256" key="1">
    <source>
        <dbReference type="SAM" id="MobiDB-lite"/>
    </source>
</evidence>
<feature type="region of interest" description="Disordered" evidence="1">
    <location>
        <begin position="1"/>
        <end position="41"/>
    </location>
</feature>
<evidence type="ECO:0000313" key="3">
    <source>
        <dbReference type="Proteomes" id="UP000235392"/>
    </source>
</evidence>
<sequence>MKIKNWQVRDRGSSQKQATENSQRQGENSETGRATSSVAGAEPLCIYEGSFT</sequence>